<evidence type="ECO:0000256" key="2">
    <source>
        <dbReference type="ARBA" id="ARBA00005417"/>
    </source>
</evidence>
<dbReference type="InterPro" id="IPR003593">
    <property type="entry name" value="AAA+_ATPase"/>
</dbReference>
<evidence type="ECO:0000313" key="10">
    <source>
        <dbReference type="EMBL" id="WDI00733.1"/>
    </source>
</evidence>
<gene>
    <name evidence="9" type="ORF">PUW23_15925</name>
    <name evidence="10" type="ORF">PUW25_15750</name>
</gene>
<keyword evidence="5" id="KW-0547">Nucleotide-binding</keyword>
<dbReference type="PANTHER" id="PTHR43297">
    <property type="entry name" value="OLIGOPEPTIDE TRANSPORT ATP-BINDING PROTEIN APPD"/>
    <property type="match status" value="1"/>
</dbReference>
<evidence type="ECO:0000313" key="12">
    <source>
        <dbReference type="Proteomes" id="UP001221519"/>
    </source>
</evidence>
<keyword evidence="3" id="KW-0813">Transport</keyword>
<dbReference type="Proteomes" id="UP001220962">
    <property type="component" value="Chromosome"/>
</dbReference>
<evidence type="ECO:0000256" key="4">
    <source>
        <dbReference type="ARBA" id="ARBA00022475"/>
    </source>
</evidence>
<evidence type="ECO:0000256" key="6">
    <source>
        <dbReference type="ARBA" id="ARBA00022840"/>
    </source>
</evidence>
<comment type="similarity">
    <text evidence="2">Belongs to the ABC transporter superfamily.</text>
</comment>
<name>A0AAX3MW11_9BACL</name>
<dbReference type="PROSITE" id="PS50893">
    <property type="entry name" value="ABC_TRANSPORTER_2"/>
    <property type="match status" value="1"/>
</dbReference>
<dbReference type="CDD" id="cd03257">
    <property type="entry name" value="ABC_NikE_OppD_transporters"/>
    <property type="match status" value="1"/>
</dbReference>
<dbReference type="Proteomes" id="UP001221519">
    <property type="component" value="Chromosome"/>
</dbReference>
<evidence type="ECO:0000256" key="5">
    <source>
        <dbReference type="ARBA" id="ARBA00022741"/>
    </source>
</evidence>
<dbReference type="RefSeq" id="WP_052511762.1">
    <property type="nucleotide sequence ID" value="NZ_CP118101.1"/>
</dbReference>
<keyword evidence="7" id="KW-0472">Membrane</keyword>
<dbReference type="PANTHER" id="PTHR43297:SF2">
    <property type="entry name" value="DIPEPTIDE TRANSPORT ATP-BINDING PROTEIN DPPD"/>
    <property type="match status" value="1"/>
</dbReference>
<reference evidence="9 12" key="1">
    <citation type="submission" date="2023-02" db="EMBL/GenBank/DDBJ databases">
        <title>Pathogen: clinical or host-associated sample.</title>
        <authorList>
            <person name="Hergert J."/>
            <person name="Casey R."/>
            <person name="Wagner J."/>
            <person name="Young E.L."/>
            <person name="Oakeson K.F."/>
        </authorList>
    </citation>
    <scope>NUCLEOTIDE SEQUENCE</scope>
    <source>
        <strain evidence="10 12">2022CK-00829</strain>
        <strain evidence="9">2022CK-00830</strain>
    </source>
</reference>
<sequence length="287" mass="31537">MSLPEAVVNIRNLHIVSSRQPERPIIEDVSLSIHPGEMLAVVGESGSGKSMTASAIIGLMPDLCSVTSGSIEFQGDNIVPWTTKKRRTLCGSRIGYVFQDYKGSFSPFVKIGKQLVETLRAHHSYTKHQAKEMVLAALEECRLPAERVFNSYSFQLSGGQLQRAALSAVLILRPDLLIADEPTTALDVINGELVLDLIKKVQDETGCAVMLISHDLRLVLSRADQVAVMKDGKVIECQPAHLITAHAEHEYTRELLSSCPTLDEHDHHSHHAEHNSKDNDAVLLGLL</sequence>
<dbReference type="Pfam" id="PF00005">
    <property type="entry name" value="ABC_tran"/>
    <property type="match status" value="1"/>
</dbReference>
<proteinExistence type="inferred from homology"/>
<comment type="subcellular location">
    <subcellularLocation>
        <location evidence="1">Cell membrane</location>
        <topology evidence="1">Peripheral membrane protein</topology>
    </subcellularLocation>
</comment>
<dbReference type="InterPro" id="IPR027417">
    <property type="entry name" value="P-loop_NTPase"/>
</dbReference>
<evidence type="ECO:0000256" key="7">
    <source>
        <dbReference type="ARBA" id="ARBA00023136"/>
    </source>
</evidence>
<dbReference type="Gene3D" id="3.40.50.300">
    <property type="entry name" value="P-loop containing nucleotide triphosphate hydrolases"/>
    <property type="match status" value="1"/>
</dbReference>
<dbReference type="GO" id="GO:0005886">
    <property type="term" value="C:plasma membrane"/>
    <property type="evidence" value="ECO:0007669"/>
    <property type="project" value="UniProtKB-SubCell"/>
</dbReference>
<dbReference type="EMBL" id="CP118108">
    <property type="protein sequence ID" value="WDI00733.1"/>
    <property type="molecule type" value="Genomic_DNA"/>
</dbReference>
<dbReference type="SUPFAM" id="SSF52540">
    <property type="entry name" value="P-loop containing nucleoside triphosphate hydrolases"/>
    <property type="match status" value="1"/>
</dbReference>
<dbReference type="AlphaFoldDB" id="A0AAX3MW11"/>
<dbReference type="InterPro" id="IPR003439">
    <property type="entry name" value="ABC_transporter-like_ATP-bd"/>
</dbReference>
<evidence type="ECO:0000256" key="3">
    <source>
        <dbReference type="ARBA" id="ARBA00022448"/>
    </source>
</evidence>
<dbReference type="GO" id="GO:0016887">
    <property type="term" value="F:ATP hydrolysis activity"/>
    <property type="evidence" value="ECO:0007669"/>
    <property type="project" value="InterPro"/>
</dbReference>
<evidence type="ECO:0000259" key="8">
    <source>
        <dbReference type="PROSITE" id="PS50893"/>
    </source>
</evidence>
<dbReference type="InterPro" id="IPR017871">
    <property type="entry name" value="ABC_transporter-like_CS"/>
</dbReference>
<dbReference type="EMBL" id="CP118101">
    <property type="protein sequence ID" value="WDH81019.1"/>
    <property type="molecule type" value="Genomic_DNA"/>
</dbReference>
<organism evidence="9 11">
    <name type="scientific">Paenibacillus urinalis</name>
    <dbReference type="NCBI Taxonomy" id="521520"/>
    <lineage>
        <taxon>Bacteria</taxon>
        <taxon>Bacillati</taxon>
        <taxon>Bacillota</taxon>
        <taxon>Bacilli</taxon>
        <taxon>Bacillales</taxon>
        <taxon>Paenibacillaceae</taxon>
        <taxon>Paenibacillus</taxon>
    </lineage>
</organism>
<evidence type="ECO:0000313" key="11">
    <source>
        <dbReference type="Proteomes" id="UP001220962"/>
    </source>
</evidence>
<keyword evidence="4" id="KW-1003">Cell membrane</keyword>
<protein>
    <submittedName>
        <fullName evidence="9">ABC transporter ATP-binding protein</fullName>
    </submittedName>
</protein>
<keyword evidence="12" id="KW-1185">Reference proteome</keyword>
<evidence type="ECO:0000256" key="1">
    <source>
        <dbReference type="ARBA" id="ARBA00004202"/>
    </source>
</evidence>
<feature type="domain" description="ABC transporter" evidence="8">
    <location>
        <begin position="10"/>
        <end position="256"/>
    </location>
</feature>
<keyword evidence="6 9" id="KW-0067">ATP-binding</keyword>
<accession>A0AAX3MW11</accession>
<dbReference type="InterPro" id="IPR050388">
    <property type="entry name" value="ABC_Ni/Peptide_Import"/>
</dbReference>
<evidence type="ECO:0000313" key="9">
    <source>
        <dbReference type="EMBL" id="WDH81019.1"/>
    </source>
</evidence>
<dbReference type="GO" id="GO:0005524">
    <property type="term" value="F:ATP binding"/>
    <property type="evidence" value="ECO:0007669"/>
    <property type="project" value="UniProtKB-KW"/>
</dbReference>
<dbReference type="SMART" id="SM00382">
    <property type="entry name" value="AAA"/>
    <property type="match status" value="1"/>
</dbReference>
<dbReference type="PROSITE" id="PS00211">
    <property type="entry name" value="ABC_TRANSPORTER_1"/>
    <property type="match status" value="1"/>
</dbReference>